<evidence type="ECO:0000259" key="13">
    <source>
        <dbReference type="Pfam" id="PF18075"/>
    </source>
</evidence>
<dbReference type="Pfam" id="PF02687">
    <property type="entry name" value="FtsX"/>
    <property type="match status" value="1"/>
</dbReference>
<evidence type="ECO:0000256" key="1">
    <source>
        <dbReference type="ARBA" id="ARBA00004651"/>
    </source>
</evidence>
<evidence type="ECO:0000313" key="15">
    <source>
        <dbReference type="Proteomes" id="UP000184442"/>
    </source>
</evidence>
<evidence type="ECO:0000256" key="3">
    <source>
        <dbReference type="ARBA" id="ARBA00021907"/>
    </source>
</evidence>
<evidence type="ECO:0000256" key="7">
    <source>
        <dbReference type="ARBA" id="ARBA00022989"/>
    </source>
</evidence>
<keyword evidence="15" id="KW-1185">Reference proteome</keyword>
<dbReference type="GO" id="GO:0005886">
    <property type="term" value="C:plasma membrane"/>
    <property type="evidence" value="ECO:0007669"/>
    <property type="project" value="UniProtKB-SubCell"/>
</dbReference>
<evidence type="ECO:0000256" key="8">
    <source>
        <dbReference type="ARBA" id="ARBA00023136"/>
    </source>
</evidence>
<dbReference type="PANTHER" id="PTHR47755">
    <property type="entry name" value="CELL DIVISION PROTEIN FTSX"/>
    <property type="match status" value="1"/>
</dbReference>
<protein>
    <recommendedName>
        <fullName evidence="3 10">Cell division protein FtsX</fullName>
    </recommendedName>
</protein>
<dbReference type="InterPro" id="IPR003838">
    <property type="entry name" value="ABC3_permease_C"/>
</dbReference>
<dbReference type="GO" id="GO:0051301">
    <property type="term" value="P:cell division"/>
    <property type="evidence" value="ECO:0007669"/>
    <property type="project" value="UniProtKB-KW"/>
</dbReference>
<evidence type="ECO:0000313" key="14">
    <source>
        <dbReference type="EMBL" id="SHI69328.1"/>
    </source>
</evidence>
<feature type="domain" description="ABC3 transporter permease C-terminal" evidence="12">
    <location>
        <begin position="175"/>
        <end position="288"/>
    </location>
</feature>
<sequence>MKTIMNNFGYFMKEARTIIKINFMSNILSIVSIGLILFFAAATLSSWWISNQVVEIIEDEAEINVYFAEDIDKKKVEHIINNIETLAGVEEVRLVDENEAYHRMEEILGKEAKVLQYLDDNPFSPYIEVQIDLKSMESVIEGLKNIEGIDQIRDNKEIFDKVRNLSSVLKTLGYIFIVAVGASTLIIISHIIRTGIYENREQINTLILLGAPDGFISFPFIIEGMILTLGGGLLASIILSLTLRYAYSVMTGPLPFIPLPDQKSMVTNLVSMIMLLSAVLGLLGSLFGLRSAKSR</sequence>
<evidence type="ECO:0000256" key="6">
    <source>
        <dbReference type="ARBA" id="ARBA00022692"/>
    </source>
</evidence>
<dbReference type="EMBL" id="FQZS01000006">
    <property type="protein sequence ID" value="SHI69328.1"/>
    <property type="molecule type" value="Genomic_DNA"/>
</dbReference>
<organism evidence="14 15">
    <name type="scientific">Lutispora thermophila DSM 19022</name>
    <dbReference type="NCBI Taxonomy" id="1122184"/>
    <lineage>
        <taxon>Bacteria</taxon>
        <taxon>Bacillati</taxon>
        <taxon>Bacillota</taxon>
        <taxon>Clostridia</taxon>
        <taxon>Lutisporales</taxon>
        <taxon>Lutisporaceae</taxon>
        <taxon>Lutispora</taxon>
    </lineage>
</organism>
<feature type="transmembrane region" description="Helical" evidence="11">
    <location>
        <begin position="21"/>
        <end position="49"/>
    </location>
</feature>
<reference evidence="14 15" key="1">
    <citation type="submission" date="2016-11" db="EMBL/GenBank/DDBJ databases">
        <authorList>
            <person name="Jaros S."/>
            <person name="Januszkiewicz K."/>
            <person name="Wedrychowicz H."/>
        </authorList>
    </citation>
    <scope>NUCLEOTIDE SEQUENCE [LARGE SCALE GENOMIC DNA]</scope>
    <source>
        <strain evidence="14 15">DSM 19022</strain>
    </source>
</reference>
<keyword evidence="6 11" id="KW-0812">Transmembrane</keyword>
<comment type="similarity">
    <text evidence="2 10">Belongs to the ABC-4 integral membrane protein family. FtsX subfamily.</text>
</comment>
<keyword evidence="5 10" id="KW-0132">Cell division</keyword>
<dbReference type="RefSeq" id="WP_084524389.1">
    <property type="nucleotide sequence ID" value="NZ_FQZS01000006.1"/>
</dbReference>
<evidence type="ECO:0000256" key="9">
    <source>
        <dbReference type="ARBA" id="ARBA00023306"/>
    </source>
</evidence>
<dbReference type="AlphaFoldDB" id="A0A1M6D8J7"/>
<evidence type="ECO:0000256" key="2">
    <source>
        <dbReference type="ARBA" id="ARBA00007379"/>
    </source>
</evidence>
<dbReference type="InterPro" id="IPR004513">
    <property type="entry name" value="FtsX"/>
</dbReference>
<feature type="transmembrane region" description="Helical" evidence="11">
    <location>
        <begin position="226"/>
        <end position="247"/>
    </location>
</feature>
<dbReference type="OrthoDB" id="1952338at2"/>
<comment type="function">
    <text evidence="10">Part of the ABC transporter FtsEX involved in asymmetric cellular division facilitating the initiation of sporulation.</text>
</comment>
<dbReference type="Gene3D" id="3.30.70.3040">
    <property type="match status" value="1"/>
</dbReference>
<feature type="transmembrane region" description="Helical" evidence="11">
    <location>
        <begin position="267"/>
        <end position="289"/>
    </location>
</feature>
<accession>A0A1M6D8J7</accession>
<dbReference type="STRING" id="1122184.SAMN02745176_01060"/>
<comment type="subcellular location">
    <subcellularLocation>
        <location evidence="1">Cell membrane</location>
        <topology evidence="1">Multi-pass membrane protein</topology>
    </subcellularLocation>
</comment>
<feature type="transmembrane region" description="Helical" evidence="11">
    <location>
        <begin position="172"/>
        <end position="192"/>
    </location>
</feature>
<dbReference type="Proteomes" id="UP000184442">
    <property type="component" value="Unassembled WGS sequence"/>
</dbReference>
<dbReference type="InterPro" id="IPR040690">
    <property type="entry name" value="FtsX_ECD"/>
</dbReference>
<evidence type="ECO:0000256" key="10">
    <source>
        <dbReference type="PIRNR" id="PIRNR003097"/>
    </source>
</evidence>
<dbReference type="Pfam" id="PF18075">
    <property type="entry name" value="FtsX_ECD"/>
    <property type="match status" value="1"/>
</dbReference>
<evidence type="ECO:0000256" key="4">
    <source>
        <dbReference type="ARBA" id="ARBA00022475"/>
    </source>
</evidence>
<evidence type="ECO:0000256" key="5">
    <source>
        <dbReference type="ARBA" id="ARBA00022618"/>
    </source>
</evidence>
<dbReference type="PIRSF" id="PIRSF003097">
    <property type="entry name" value="FtsX"/>
    <property type="match status" value="1"/>
</dbReference>
<keyword evidence="4 10" id="KW-1003">Cell membrane</keyword>
<evidence type="ECO:0000256" key="11">
    <source>
        <dbReference type="SAM" id="Phobius"/>
    </source>
</evidence>
<keyword evidence="7 11" id="KW-1133">Transmembrane helix</keyword>
<dbReference type="PANTHER" id="PTHR47755:SF1">
    <property type="entry name" value="CELL DIVISION PROTEIN FTSX"/>
    <property type="match status" value="1"/>
</dbReference>
<evidence type="ECO:0000259" key="12">
    <source>
        <dbReference type="Pfam" id="PF02687"/>
    </source>
</evidence>
<proteinExistence type="inferred from homology"/>
<keyword evidence="9 10" id="KW-0131">Cell cycle</keyword>
<keyword evidence="8 10" id="KW-0472">Membrane</keyword>
<name>A0A1M6D8J7_9FIRM</name>
<feature type="domain" description="FtsX extracellular" evidence="13">
    <location>
        <begin position="62"/>
        <end position="152"/>
    </location>
</feature>
<gene>
    <name evidence="14" type="ORF">SAMN02745176_01060</name>
</gene>